<comment type="similarity">
    <text evidence="1">Belongs to the 5'-AMP-activated protein kinase beta subunit family.</text>
</comment>
<reference evidence="3" key="2">
    <citation type="submission" date="2025-08" db="UniProtKB">
        <authorList>
            <consortium name="Ensembl"/>
        </authorList>
    </citation>
    <scope>IDENTIFICATION</scope>
</reference>
<keyword evidence="4" id="KW-1185">Reference proteome</keyword>
<dbReference type="Gene3D" id="6.20.250.60">
    <property type="match status" value="1"/>
</dbReference>
<name>A0A8I5THT7_PONAB</name>
<accession>A0A8I5THT7</accession>
<evidence type="ECO:0000313" key="4">
    <source>
        <dbReference type="Proteomes" id="UP000001595"/>
    </source>
</evidence>
<dbReference type="GO" id="GO:0005737">
    <property type="term" value="C:cytoplasm"/>
    <property type="evidence" value="ECO:0007669"/>
    <property type="project" value="UniProtKB-ARBA"/>
</dbReference>
<dbReference type="Ensembl" id="ENSPPYT00000034547.1">
    <property type="protein sequence ID" value="ENSPPYP00000025865.1"/>
    <property type="gene ID" value="ENSPPYG00000039259.1"/>
</dbReference>
<feature type="domain" description="Association with the SNF1 complex (ASC)" evidence="2">
    <location>
        <begin position="122"/>
        <end position="181"/>
    </location>
</feature>
<organism evidence="3 4">
    <name type="scientific">Pongo abelii</name>
    <name type="common">Sumatran orangutan</name>
    <name type="synonym">Pongo pygmaeus abelii</name>
    <dbReference type="NCBI Taxonomy" id="9601"/>
    <lineage>
        <taxon>Eukaryota</taxon>
        <taxon>Metazoa</taxon>
        <taxon>Chordata</taxon>
        <taxon>Craniata</taxon>
        <taxon>Vertebrata</taxon>
        <taxon>Euteleostomi</taxon>
        <taxon>Mammalia</taxon>
        <taxon>Eutheria</taxon>
        <taxon>Euarchontoglires</taxon>
        <taxon>Primates</taxon>
        <taxon>Haplorrhini</taxon>
        <taxon>Catarrhini</taxon>
        <taxon>Hominidae</taxon>
        <taxon>Pongo</taxon>
    </lineage>
</organism>
<dbReference type="AlphaFoldDB" id="A0A8I5THT7"/>
<sequence length="192" mass="22007">PHVRMKATLSWWKIRGYPICCASPSLSRSDTIGLVYLPGWEHNAKSFVLGCRVIFPSQEVVTSKVGHINNYIILDRNDREVQDGNKVDFMESSKSCCHDTNSLSPGSFYLEELLVFHADSRAKRPPIKPPFLDQLSRNKDSGISRDRKIIPKPNHEEISDNLKLIIHDNVLDMSMSFRFKKIKVLFLLQEPI</sequence>
<dbReference type="SUPFAM" id="SSF160219">
    <property type="entry name" value="AMPKBI-like"/>
    <property type="match status" value="1"/>
</dbReference>
<reference evidence="3" key="3">
    <citation type="submission" date="2025-09" db="UniProtKB">
        <authorList>
            <consortium name="Ensembl"/>
        </authorList>
    </citation>
    <scope>IDENTIFICATION</scope>
</reference>
<dbReference type="Pfam" id="PF04739">
    <property type="entry name" value="AMPKBI"/>
    <property type="match status" value="1"/>
</dbReference>
<protein>
    <recommendedName>
        <fullName evidence="2">Association with the SNF1 complex (ASC) domain-containing protein</fullName>
    </recommendedName>
</protein>
<evidence type="ECO:0000259" key="2">
    <source>
        <dbReference type="Pfam" id="PF04739"/>
    </source>
</evidence>
<evidence type="ECO:0000313" key="3">
    <source>
        <dbReference type="Ensembl" id="ENSPPYP00000025865.1"/>
    </source>
</evidence>
<proteinExistence type="inferred from homology"/>
<dbReference type="InterPro" id="IPR006828">
    <property type="entry name" value="ASC_dom"/>
</dbReference>
<dbReference type="Proteomes" id="UP000001595">
    <property type="component" value="Chromosome 1"/>
</dbReference>
<evidence type="ECO:0000256" key="1">
    <source>
        <dbReference type="ARBA" id="ARBA00010926"/>
    </source>
</evidence>
<reference evidence="3 4" key="1">
    <citation type="submission" date="2008-02" db="EMBL/GenBank/DDBJ databases">
        <title>A 6x draft sequence assembly of the Pongo pygmaeus abelii genome.</title>
        <authorList>
            <person name="Wilson R.K."/>
            <person name="Mardis E."/>
        </authorList>
    </citation>
    <scope>NUCLEOTIDE SEQUENCE [LARGE SCALE GENOMIC DNA]</scope>
</reference>
<dbReference type="InterPro" id="IPR037256">
    <property type="entry name" value="ASC_dom_sf"/>
</dbReference>